<name>A0A645EK43_9ZZZZ</name>
<keyword evidence="1" id="KW-1133">Transmembrane helix</keyword>
<accession>A0A645EK43</accession>
<sequence>MAAVLIIYYKQISEGYEDRERYLVMQKVGMEPKTVRRSINSQLLVVFFAPLAVAAIHVAFDFSLMTRLLTLFSLHNGSLALLCTAGTLAVFAVIYALVYRATARAYYKLVRA</sequence>
<dbReference type="AlphaFoldDB" id="A0A645EK43"/>
<protein>
    <recommendedName>
        <fullName evidence="3">ABC3 transporter permease protein domain-containing protein</fullName>
    </recommendedName>
</protein>
<evidence type="ECO:0008006" key="3">
    <source>
        <dbReference type="Google" id="ProtNLM"/>
    </source>
</evidence>
<evidence type="ECO:0000313" key="2">
    <source>
        <dbReference type="EMBL" id="MPN01816.1"/>
    </source>
</evidence>
<keyword evidence="1" id="KW-0812">Transmembrane</keyword>
<dbReference type="InterPro" id="IPR052536">
    <property type="entry name" value="ABC-4_Integral_Memb_Prot"/>
</dbReference>
<keyword evidence="1" id="KW-0472">Membrane</keyword>
<dbReference type="EMBL" id="VSSQ01047796">
    <property type="protein sequence ID" value="MPN01816.1"/>
    <property type="molecule type" value="Genomic_DNA"/>
</dbReference>
<evidence type="ECO:0000256" key="1">
    <source>
        <dbReference type="SAM" id="Phobius"/>
    </source>
</evidence>
<feature type="transmembrane region" description="Helical" evidence="1">
    <location>
        <begin position="77"/>
        <end position="98"/>
    </location>
</feature>
<dbReference type="PANTHER" id="PTHR46795:SF3">
    <property type="entry name" value="ABC TRANSPORTER PERMEASE"/>
    <property type="match status" value="1"/>
</dbReference>
<comment type="caution">
    <text evidence="2">The sequence shown here is derived from an EMBL/GenBank/DDBJ whole genome shotgun (WGS) entry which is preliminary data.</text>
</comment>
<reference evidence="2" key="1">
    <citation type="submission" date="2019-08" db="EMBL/GenBank/DDBJ databases">
        <authorList>
            <person name="Kucharzyk K."/>
            <person name="Murdoch R.W."/>
            <person name="Higgins S."/>
            <person name="Loffler F."/>
        </authorList>
    </citation>
    <scope>NUCLEOTIDE SEQUENCE</scope>
</reference>
<proteinExistence type="predicted"/>
<organism evidence="2">
    <name type="scientific">bioreactor metagenome</name>
    <dbReference type="NCBI Taxonomy" id="1076179"/>
    <lineage>
        <taxon>unclassified sequences</taxon>
        <taxon>metagenomes</taxon>
        <taxon>ecological metagenomes</taxon>
    </lineage>
</organism>
<feature type="transmembrane region" description="Helical" evidence="1">
    <location>
        <begin position="43"/>
        <end position="65"/>
    </location>
</feature>
<dbReference type="PANTHER" id="PTHR46795">
    <property type="entry name" value="ABC TRANSPORTER PERMEASE-RELATED-RELATED"/>
    <property type="match status" value="1"/>
</dbReference>
<gene>
    <name evidence="2" type="ORF">SDC9_149028</name>
</gene>